<protein>
    <submittedName>
        <fullName evidence="2">Uncharacterized protein</fullName>
    </submittedName>
</protein>
<accession>A0ABY1S429</accession>
<evidence type="ECO:0000313" key="3">
    <source>
        <dbReference type="Proteomes" id="UP001159257"/>
    </source>
</evidence>
<gene>
    <name evidence="2" type="ORF">SAMN04487964_1228</name>
</gene>
<evidence type="ECO:0000256" key="1">
    <source>
        <dbReference type="SAM" id="MobiDB-lite"/>
    </source>
</evidence>
<reference evidence="2 3" key="1">
    <citation type="submission" date="2017-05" db="EMBL/GenBank/DDBJ databases">
        <authorList>
            <person name="Varghese N."/>
            <person name="Submissions S."/>
        </authorList>
    </citation>
    <scope>NUCLEOTIDE SEQUENCE [LARGE SCALE GENOMIC DNA]</scope>
    <source>
        <strain evidence="2 3">CGMCC 1.7287</strain>
    </source>
</reference>
<comment type="caution">
    <text evidence="2">The sequence shown here is derived from an EMBL/GenBank/DDBJ whole genome shotgun (WGS) entry which is preliminary data.</text>
</comment>
<dbReference type="EMBL" id="FXWV01000022">
    <property type="protein sequence ID" value="SMR78388.1"/>
    <property type="molecule type" value="Genomic_DNA"/>
</dbReference>
<keyword evidence="3" id="KW-1185">Reference proteome</keyword>
<proteinExistence type="predicted"/>
<dbReference type="Proteomes" id="UP001159257">
    <property type="component" value="Unassembled WGS sequence"/>
</dbReference>
<sequence length="106" mass="12572">MHLVKDLIDSRIVYYWVDDDGETKSPLLSTFTLAEHWWKEKMFARHQGLERRRSVIDRRSNNEKRRRMHENHPFASINPQGRRSTDKPPEVTFDLAASKLRRLAAG</sequence>
<evidence type="ECO:0000313" key="2">
    <source>
        <dbReference type="EMBL" id="SMR78388.1"/>
    </source>
</evidence>
<organism evidence="2 3">
    <name type="scientific">Marinobacterium sediminicola</name>
    <dbReference type="NCBI Taxonomy" id="518898"/>
    <lineage>
        <taxon>Bacteria</taxon>
        <taxon>Pseudomonadati</taxon>
        <taxon>Pseudomonadota</taxon>
        <taxon>Gammaproteobacteria</taxon>
        <taxon>Oceanospirillales</taxon>
        <taxon>Oceanospirillaceae</taxon>
        <taxon>Marinobacterium</taxon>
    </lineage>
</organism>
<name>A0ABY1S429_9GAMM</name>
<feature type="compositionally biased region" description="Basic and acidic residues" evidence="1">
    <location>
        <begin position="54"/>
        <end position="63"/>
    </location>
</feature>
<dbReference type="RefSeq" id="WP_239041690.1">
    <property type="nucleotide sequence ID" value="NZ_BAAAEY010000019.1"/>
</dbReference>
<feature type="region of interest" description="Disordered" evidence="1">
    <location>
        <begin position="54"/>
        <end position="89"/>
    </location>
</feature>